<dbReference type="Pfam" id="PF00248">
    <property type="entry name" value="Aldo_ket_red"/>
    <property type="match status" value="1"/>
</dbReference>
<keyword evidence="1" id="KW-0560">Oxidoreductase</keyword>
<sequence>MSGISLRKIGNADIPAIGFGLMGISVAYGAVESDEERLKVLDAAYEAGCTFWDTADIYGDSEVLIGKWFQLNPDKREKIFLATKFGVTSDSSACGTPDYVKHCVQESLKKLGVECIDLYYLHRVDAKTPIEITVGAMAEYVKADKIRYLGLSECTPSGLRRANSIHPISALQIEFSALERPPLDLLRTAREFNTKIVAYSPLGRGFLTGQIRSLNDLSGGDDDFRSMIPKVRAEGNFDRIMELADAIKAVGEKHGATAGQAALAWVLAQGEDVFVIPGTKKIKYLLENIGAARVQLTSEDVEEITKAAEATDLAGDRYPDFMQGAVYVESPPLESA</sequence>
<proteinExistence type="predicted"/>
<gene>
    <name evidence="3" type="ORF">V5O48_002486</name>
</gene>
<name>A0ABR3FVG1_9AGAR</name>
<keyword evidence="4" id="KW-1185">Reference proteome</keyword>
<reference evidence="3 4" key="1">
    <citation type="submission" date="2024-02" db="EMBL/GenBank/DDBJ databases">
        <title>A draft genome for the cacao thread blight pathogen Marasmius crinis-equi.</title>
        <authorList>
            <person name="Cohen S.P."/>
            <person name="Baruah I.K."/>
            <person name="Amoako-Attah I."/>
            <person name="Bukari Y."/>
            <person name="Meinhardt L.W."/>
            <person name="Bailey B.A."/>
        </authorList>
    </citation>
    <scope>NUCLEOTIDE SEQUENCE [LARGE SCALE GENOMIC DNA]</scope>
    <source>
        <strain evidence="3 4">GH-76</strain>
    </source>
</reference>
<dbReference type="Gene3D" id="3.20.20.100">
    <property type="entry name" value="NADP-dependent oxidoreductase domain"/>
    <property type="match status" value="1"/>
</dbReference>
<dbReference type="PANTHER" id="PTHR43625">
    <property type="entry name" value="AFLATOXIN B1 ALDEHYDE REDUCTASE"/>
    <property type="match status" value="1"/>
</dbReference>
<dbReference type="PRINTS" id="PR00069">
    <property type="entry name" value="ALDKETRDTASE"/>
</dbReference>
<comment type="caution">
    <text evidence="3">The sequence shown here is derived from an EMBL/GenBank/DDBJ whole genome shotgun (WGS) entry which is preliminary data.</text>
</comment>
<evidence type="ECO:0000256" key="1">
    <source>
        <dbReference type="ARBA" id="ARBA00023002"/>
    </source>
</evidence>
<accession>A0ABR3FVG1</accession>
<evidence type="ECO:0000259" key="2">
    <source>
        <dbReference type="Pfam" id="PF00248"/>
    </source>
</evidence>
<evidence type="ECO:0000313" key="3">
    <source>
        <dbReference type="EMBL" id="KAL0579502.1"/>
    </source>
</evidence>
<dbReference type="InterPro" id="IPR020471">
    <property type="entry name" value="AKR"/>
</dbReference>
<dbReference type="Proteomes" id="UP001465976">
    <property type="component" value="Unassembled WGS sequence"/>
</dbReference>
<evidence type="ECO:0000313" key="4">
    <source>
        <dbReference type="Proteomes" id="UP001465976"/>
    </source>
</evidence>
<dbReference type="SUPFAM" id="SSF51430">
    <property type="entry name" value="NAD(P)-linked oxidoreductase"/>
    <property type="match status" value="1"/>
</dbReference>
<dbReference type="InterPro" id="IPR036812">
    <property type="entry name" value="NAD(P)_OxRdtase_dom_sf"/>
</dbReference>
<dbReference type="InterPro" id="IPR023210">
    <property type="entry name" value="NADP_OxRdtase_dom"/>
</dbReference>
<dbReference type="EMBL" id="JBAHYK010000057">
    <property type="protein sequence ID" value="KAL0579502.1"/>
    <property type="molecule type" value="Genomic_DNA"/>
</dbReference>
<feature type="domain" description="NADP-dependent oxidoreductase" evidence="2">
    <location>
        <begin position="17"/>
        <end position="308"/>
    </location>
</feature>
<dbReference type="PANTHER" id="PTHR43625:SF40">
    <property type="entry name" value="ALDO-KETO REDUCTASE YAKC [NADP(+)]"/>
    <property type="match status" value="1"/>
</dbReference>
<protein>
    <recommendedName>
        <fullName evidence="2">NADP-dependent oxidoreductase domain-containing protein</fullName>
    </recommendedName>
</protein>
<dbReference type="InterPro" id="IPR050791">
    <property type="entry name" value="Aldo-Keto_reductase"/>
</dbReference>
<organism evidence="3 4">
    <name type="scientific">Marasmius crinis-equi</name>
    <dbReference type="NCBI Taxonomy" id="585013"/>
    <lineage>
        <taxon>Eukaryota</taxon>
        <taxon>Fungi</taxon>
        <taxon>Dikarya</taxon>
        <taxon>Basidiomycota</taxon>
        <taxon>Agaricomycotina</taxon>
        <taxon>Agaricomycetes</taxon>
        <taxon>Agaricomycetidae</taxon>
        <taxon>Agaricales</taxon>
        <taxon>Marasmiineae</taxon>
        <taxon>Marasmiaceae</taxon>
        <taxon>Marasmius</taxon>
    </lineage>
</organism>